<reference evidence="2" key="1">
    <citation type="submission" date="2016-10" db="EMBL/GenBank/DDBJ databases">
        <authorList>
            <person name="Varghese N."/>
            <person name="Submissions S."/>
        </authorList>
    </citation>
    <scope>NUCLEOTIDE SEQUENCE [LARGE SCALE GENOMIC DNA]</scope>
    <source>
        <strain evidence="2">CGMCC 1.10121</strain>
    </source>
</reference>
<dbReference type="InterPro" id="IPR023203">
    <property type="entry name" value="TTHA0068_sf"/>
</dbReference>
<accession>A0A1H8VZ78</accession>
<proteinExistence type="predicted"/>
<dbReference type="OrthoDB" id="270022at2157"/>
<dbReference type="PANTHER" id="PTHR34796">
    <property type="entry name" value="EXPRESSED PROTEIN"/>
    <property type="match status" value="1"/>
</dbReference>
<keyword evidence="2" id="KW-1185">Reference proteome</keyword>
<dbReference type="Pfam" id="PF03745">
    <property type="entry name" value="DUF309"/>
    <property type="match status" value="1"/>
</dbReference>
<sequence length="204" mass="22898">MDDILRAGVAVYNAGEYHAAHDAWEAHWLELERGSDDERFLHGLIQFTAAVYHARRGNWSGATGLAESAREYLSVLPATYRGVDVDAVRTALASLRTDPERIERTRPPSLAIDGETLLPGDLEFEAASVAAEVLADEYDRYDEAVVAAGIEFAREELGSARTRFITFVMDFAADDTHRDVIYQRLSEHVERRRQQERDVAGLFD</sequence>
<evidence type="ECO:0000313" key="2">
    <source>
        <dbReference type="Proteomes" id="UP000199126"/>
    </source>
</evidence>
<evidence type="ECO:0000313" key="1">
    <source>
        <dbReference type="EMBL" id="SEP20660.1"/>
    </source>
</evidence>
<dbReference type="RefSeq" id="WP_089827429.1">
    <property type="nucleotide sequence ID" value="NZ_FODV01000021.1"/>
</dbReference>
<organism evidence="1 2">
    <name type="scientific">Halogranum amylolyticum</name>
    <dbReference type="NCBI Taxonomy" id="660520"/>
    <lineage>
        <taxon>Archaea</taxon>
        <taxon>Methanobacteriati</taxon>
        <taxon>Methanobacteriota</taxon>
        <taxon>Stenosarchaea group</taxon>
        <taxon>Halobacteria</taxon>
        <taxon>Halobacteriales</taxon>
        <taxon>Haloferacaceae</taxon>
    </lineage>
</organism>
<dbReference type="Proteomes" id="UP000199126">
    <property type="component" value="Unassembled WGS sequence"/>
</dbReference>
<gene>
    <name evidence="1" type="ORF">SAMN04487948_12144</name>
</gene>
<dbReference type="Gene3D" id="1.10.3450.10">
    <property type="entry name" value="TTHA0068-like"/>
    <property type="match status" value="1"/>
</dbReference>
<protein>
    <recommendedName>
        <fullName evidence="3">DUF309 domain-containing protein</fullName>
    </recommendedName>
</protein>
<dbReference type="InterPro" id="IPR005500">
    <property type="entry name" value="DUF309"/>
</dbReference>
<evidence type="ECO:0008006" key="3">
    <source>
        <dbReference type="Google" id="ProtNLM"/>
    </source>
</evidence>
<dbReference type="PANTHER" id="PTHR34796:SF1">
    <property type="entry name" value="EXPRESSED PROTEIN"/>
    <property type="match status" value="1"/>
</dbReference>
<dbReference type="AlphaFoldDB" id="A0A1H8VZ78"/>
<name>A0A1H8VZ78_9EURY</name>
<dbReference type="SUPFAM" id="SSF140663">
    <property type="entry name" value="TTHA0068-like"/>
    <property type="match status" value="1"/>
</dbReference>
<dbReference type="EMBL" id="FODV01000021">
    <property type="protein sequence ID" value="SEP20660.1"/>
    <property type="molecule type" value="Genomic_DNA"/>
</dbReference>